<evidence type="ECO:0000313" key="2">
    <source>
        <dbReference type="EMBL" id="SHO72754.1"/>
    </source>
</evidence>
<feature type="signal peptide" evidence="1">
    <location>
        <begin position="1"/>
        <end position="21"/>
    </location>
</feature>
<reference evidence="3" key="1">
    <citation type="submission" date="2016-12" db="EMBL/GenBank/DDBJ databases">
        <authorList>
            <person name="Varghese N."/>
            <person name="Submissions S."/>
        </authorList>
    </citation>
    <scope>NUCLEOTIDE SEQUENCE [LARGE SCALE GENOMIC DNA]</scope>
    <source>
        <strain evidence="3">DSM 18830</strain>
    </source>
</reference>
<gene>
    <name evidence="2" type="ORF">SAMN05443547_1093</name>
</gene>
<dbReference type="Gene3D" id="2.40.160.60">
    <property type="entry name" value="Outer membrane protein transport protein (OMPP1/FadL/TodX)"/>
    <property type="match status" value="1"/>
</dbReference>
<evidence type="ECO:0000256" key="1">
    <source>
        <dbReference type="SAM" id="SignalP"/>
    </source>
</evidence>
<keyword evidence="1" id="KW-0732">Signal</keyword>
<protein>
    <submittedName>
        <fullName evidence="2">Long-chain fatty acid transport protein</fullName>
    </submittedName>
</protein>
<accession>A0A1M7ZV49</accession>
<dbReference type="STRING" id="416016.SAMN05443547_1093"/>
<keyword evidence="3" id="KW-1185">Reference proteome</keyword>
<proteinExistence type="predicted"/>
<feature type="chain" id="PRO_5012929662" evidence="1">
    <location>
        <begin position="22"/>
        <end position="423"/>
    </location>
</feature>
<organism evidence="2 3">
    <name type="scientific">Flavobacterium cucumis</name>
    <dbReference type="NCBI Taxonomy" id="416016"/>
    <lineage>
        <taxon>Bacteria</taxon>
        <taxon>Pseudomonadati</taxon>
        <taxon>Bacteroidota</taxon>
        <taxon>Flavobacteriia</taxon>
        <taxon>Flavobacteriales</taxon>
        <taxon>Flavobacteriaceae</taxon>
        <taxon>Flavobacterium</taxon>
    </lineage>
</organism>
<evidence type="ECO:0000313" key="3">
    <source>
        <dbReference type="Proteomes" id="UP000184611"/>
    </source>
</evidence>
<sequence length="423" mass="47192">MKMIKKIIFCISLFVTTCSWSQDNTASPYSYYGLGEPKFRGTQDVRSMGGIGIMSDSLQLNLLNPASYSRLLTTNFSIGGTSSFTTMKNSSESEKVQRTTLDYIAVGFPVGKIGFSFGLMPYSAVGYRNENTFENTNDQTTRREIKRGEGNVNKVFIGTSYNINKKLSFGFELGYHFGEITNNYIEFITEPAVPLGTIERNNSNIRGISFNTGLLYQTKLNSKLNLQTSLTFSPETKLKSDNTSYLSTVSLGANNIEIVDNQNGQEINVADTEIRLPSKFGFGAGIGESKKWLIGSEIVYTQSSVLTNRFGNPENATFENATKIGIGGYYIPKYDSFSSYFSRIVYRAGFRYENTGLVIRNQSIKDYGMTFGLGLPLGISKIDLGFEFGKRGTTNNALIEENYFNLNIGLSFSDIWFKKRKID</sequence>
<dbReference type="Proteomes" id="UP000184611">
    <property type="component" value="Unassembled WGS sequence"/>
</dbReference>
<dbReference type="AlphaFoldDB" id="A0A1M7ZV49"/>
<dbReference type="SUPFAM" id="SSF56935">
    <property type="entry name" value="Porins"/>
    <property type="match status" value="1"/>
</dbReference>
<dbReference type="EMBL" id="FRYK01000001">
    <property type="protein sequence ID" value="SHO72754.1"/>
    <property type="molecule type" value="Genomic_DNA"/>
</dbReference>
<name>A0A1M7ZV49_9FLAO</name>